<evidence type="ECO:0000259" key="5">
    <source>
        <dbReference type="Pfam" id="PF10502"/>
    </source>
</evidence>
<dbReference type="PANTHER" id="PTHR43390:SF1">
    <property type="entry name" value="CHLOROPLAST PROCESSING PEPTIDASE"/>
    <property type="match status" value="1"/>
</dbReference>
<protein>
    <recommendedName>
        <fullName evidence="5">Peptidase S26 domain-containing protein</fullName>
    </recommendedName>
</protein>
<dbReference type="InterPro" id="IPR036286">
    <property type="entry name" value="LexA/Signal_pep-like_sf"/>
</dbReference>
<keyword evidence="3" id="KW-0645">Protease</keyword>
<dbReference type="PRINTS" id="PR00727">
    <property type="entry name" value="LEADERPTASE"/>
</dbReference>
<comment type="subcellular location">
    <subcellularLocation>
        <location evidence="1">Cell membrane</location>
        <topology evidence="1">Single-pass type II membrane protein</topology>
    </subcellularLocation>
</comment>
<dbReference type="InterPro" id="IPR000223">
    <property type="entry name" value="Pept_S26A_signal_pept_1"/>
</dbReference>
<evidence type="ECO:0000256" key="4">
    <source>
        <dbReference type="ARBA" id="ARBA00022801"/>
    </source>
</evidence>
<keyword evidence="7" id="KW-1185">Reference proteome</keyword>
<dbReference type="PROSITE" id="PS00501">
    <property type="entry name" value="SPASE_I_1"/>
    <property type="match status" value="1"/>
</dbReference>
<reference evidence="6 7" key="1">
    <citation type="submission" date="2015-07" db="EMBL/GenBank/DDBJ databases">
        <authorList>
            <person name="Ju K.-S."/>
            <person name="Doroghazi J.R."/>
            <person name="Metcalf W.W."/>
        </authorList>
    </citation>
    <scope>NUCLEOTIDE SEQUENCE [LARGE SCALE GENOMIC DNA]</scope>
    <source>
        <strain evidence="6 7">NRRL B-3589</strain>
    </source>
</reference>
<sequence>MIAEKTLIATAALTRRLVSVTVEGVSMEPAFQDRDQVLVIRRRRPRPGQVVVVESPFGRQGWREPPLPARAAPPLVAARHWMIKRVVALPGDAVPRGLRLANVSDERVPAGMAVLLGDNPSSSFDSREFGYFPLVRVLGVVRTPGR</sequence>
<evidence type="ECO:0000256" key="3">
    <source>
        <dbReference type="ARBA" id="ARBA00022670"/>
    </source>
</evidence>
<comment type="caution">
    <text evidence="6">The sequence shown here is derived from an EMBL/GenBank/DDBJ whole genome shotgun (WGS) entry which is preliminary data.</text>
</comment>
<organism evidence="6 7">
    <name type="scientific">Streptomyces varsoviensis</name>
    <dbReference type="NCBI Taxonomy" id="67373"/>
    <lineage>
        <taxon>Bacteria</taxon>
        <taxon>Bacillati</taxon>
        <taxon>Actinomycetota</taxon>
        <taxon>Actinomycetes</taxon>
        <taxon>Kitasatosporales</taxon>
        <taxon>Streptomycetaceae</taxon>
        <taxon>Streptomyces</taxon>
    </lineage>
</organism>
<proteinExistence type="inferred from homology"/>
<evidence type="ECO:0000256" key="2">
    <source>
        <dbReference type="ARBA" id="ARBA00009370"/>
    </source>
</evidence>
<keyword evidence="4" id="KW-0378">Hydrolase</keyword>
<dbReference type="RefSeq" id="WP_048832344.1">
    <property type="nucleotide sequence ID" value="NZ_JBIRHZ010000004.1"/>
</dbReference>
<comment type="similarity">
    <text evidence="2">Belongs to the peptidase S26 family.</text>
</comment>
<dbReference type="EMBL" id="LGUT01000322">
    <property type="protein sequence ID" value="KOG91295.1"/>
    <property type="molecule type" value="Genomic_DNA"/>
</dbReference>
<dbReference type="Proteomes" id="UP000037020">
    <property type="component" value="Unassembled WGS sequence"/>
</dbReference>
<gene>
    <name evidence="6" type="ORF">ADK38_03975</name>
</gene>
<evidence type="ECO:0000256" key="1">
    <source>
        <dbReference type="ARBA" id="ARBA00004401"/>
    </source>
</evidence>
<accession>A0ABR5JCZ9</accession>
<evidence type="ECO:0000313" key="7">
    <source>
        <dbReference type="Proteomes" id="UP000037020"/>
    </source>
</evidence>
<feature type="domain" description="Peptidase S26" evidence="5">
    <location>
        <begin position="7"/>
        <end position="94"/>
    </location>
</feature>
<feature type="domain" description="Peptidase S26" evidence="5">
    <location>
        <begin position="102"/>
        <end position="142"/>
    </location>
</feature>
<dbReference type="Pfam" id="PF10502">
    <property type="entry name" value="Peptidase_S26"/>
    <property type="match status" value="2"/>
</dbReference>
<evidence type="ECO:0000313" key="6">
    <source>
        <dbReference type="EMBL" id="KOG91295.1"/>
    </source>
</evidence>
<dbReference type="SUPFAM" id="SSF51306">
    <property type="entry name" value="LexA/Signal peptidase"/>
    <property type="match status" value="1"/>
</dbReference>
<name>A0ABR5JCZ9_9ACTN</name>
<dbReference type="PANTHER" id="PTHR43390">
    <property type="entry name" value="SIGNAL PEPTIDASE I"/>
    <property type="match status" value="1"/>
</dbReference>
<dbReference type="Gene3D" id="2.10.109.10">
    <property type="entry name" value="Umud Fragment, subunit A"/>
    <property type="match status" value="1"/>
</dbReference>
<dbReference type="InterPro" id="IPR019533">
    <property type="entry name" value="Peptidase_S26"/>
</dbReference>
<dbReference type="CDD" id="cd06530">
    <property type="entry name" value="S26_SPase_I"/>
    <property type="match status" value="1"/>
</dbReference>
<dbReference type="InterPro" id="IPR019756">
    <property type="entry name" value="Pept_S26A_signal_pept_1_Ser-AS"/>
</dbReference>